<dbReference type="GO" id="GO:0007268">
    <property type="term" value="P:chemical synaptic transmission"/>
    <property type="evidence" value="ECO:0007669"/>
    <property type="project" value="TreeGrafter"/>
</dbReference>
<keyword evidence="6" id="KW-0106">Calcium</keyword>
<feature type="domain" description="Ion transport" evidence="13">
    <location>
        <begin position="1"/>
        <end position="40"/>
    </location>
</feature>
<keyword evidence="15" id="KW-1185">Reference proteome</keyword>
<evidence type="ECO:0000256" key="6">
    <source>
        <dbReference type="ARBA" id="ARBA00022837"/>
    </source>
</evidence>
<dbReference type="Gene3D" id="1.20.120.350">
    <property type="entry name" value="Voltage-gated potassium channels. Chain C"/>
    <property type="match status" value="1"/>
</dbReference>
<evidence type="ECO:0000256" key="8">
    <source>
        <dbReference type="ARBA" id="ARBA00022989"/>
    </source>
</evidence>
<keyword evidence="10" id="KW-0472">Membrane</keyword>
<comment type="subcellular location">
    <subcellularLocation>
        <location evidence="1">Membrane</location>
        <topology evidence="1">Multi-pass membrane protein</topology>
    </subcellularLocation>
</comment>
<evidence type="ECO:0000313" key="14">
    <source>
        <dbReference type="EMBL" id="OQR68225.1"/>
    </source>
</evidence>
<evidence type="ECO:0000313" key="15">
    <source>
        <dbReference type="Proteomes" id="UP000192247"/>
    </source>
</evidence>
<dbReference type="SUPFAM" id="SSF81324">
    <property type="entry name" value="Voltage-gated potassium channels"/>
    <property type="match status" value="1"/>
</dbReference>
<reference evidence="14 15" key="1">
    <citation type="journal article" date="2017" name="Gigascience">
        <title>Draft genome of the honey bee ectoparasitic mite, Tropilaelaps mercedesae, is shaped by the parasitic life history.</title>
        <authorList>
            <person name="Dong X."/>
            <person name="Armstrong S.D."/>
            <person name="Xia D."/>
            <person name="Makepeace B.L."/>
            <person name="Darby A.C."/>
            <person name="Kadowaki T."/>
        </authorList>
    </citation>
    <scope>NUCLEOTIDE SEQUENCE [LARGE SCALE GENOMIC DNA]</scope>
    <source>
        <strain evidence="14">Wuxi-XJTLU</strain>
    </source>
</reference>
<evidence type="ECO:0000256" key="2">
    <source>
        <dbReference type="ARBA" id="ARBA00022448"/>
    </source>
</evidence>
<comment type="caution">
    <text evidence="14">The sequence shown here is derived from an EMBL/GenBank/DDBJ whole genome shotgun (WGS) entry which is preliminary data.</text>
</comment>
<dbReference type="AlphaFoldDB" id="A0A1V9X3S6"/>
<dbReference type="GO" id="GO:0045202">
    <property type="term" value="C:synapse"/>
    <property type="evidence" value="ECO:0007669"/>
    <property type="project" value="GOC"/>
</dbReference>
<evidence type="ECO:0000256" key="4">
    <source>
        <dbReference type="ARBA" id="ARBA00022673"/>
    </source>
</evidence>
<evidence type="ECO:0000256" key="7">
    <source>
        <dbReference type="ARBA" id="ARBA00022882"/>
    </source>
</evidence>
<dbReference type="Proteomes" id="UP000192247">
    <property type="component" value="Unassembled WGS sequence"/>
</dbReference>
<keyword evidence="9" id="KW-0406">Ion transport</keyword>
<keyword evidence="7" id="KW-0851">Voltage-gated channel</keyword>
<dbReference type="GO" id="GO:0008331">
    <property type="term" value="F:high voltage-gated calcium channel activity"/>
    <property type="evidence" value="ECO:0007669"/>
    <property type="project" value="TreeGrafter"/>
</dbReference>
<evidence type="ECO:0000256" key="9">
    <source>
        <dbReference type="ARBA" id="ARBA00023065"/>
    </source>
</evidence>
<keyword evidence="12" id="KW-0407">Ion channel</keyword>
<dbReference type="PANTHER" id="PTHR45628">
    <property type="entry name" value="VOLTAGE-DEPENDENT CALCIUM CHANNEL TYPE A SUBUNIT ALPHA-1"/>
    <property type="match status" value="1"/>
</dbReference>
<evidence type="ECO:0000256" key="1">
    <source>
        <dbReference type="ARBA" id="ARBA00004141"/>
    </source>
</evidence>
<feature type="non-terminal residue" evidence="14">
    <location>
        <position position="44"/>
    </location>
</feature>
<dbReference type="InterPro" id="IPR027359">
    <property type="entry name" value="Volt_channel_dom_sf"/>
</dbReference>
<dbReference type="STRING" id="418985.A0A1V9X3S6"/>
<dbReference type="GO" id="GO:0005891">
    <property type="term" value="C:voltage-gated calcium channel complex"/>
    <property type="evidence" value="ECO:0007669"/>
    <property type="project" value="TreeGrafter"/>
</dbReference>
<proteinExistence type="predicted"/>
<dbReference type="InterPro" id="IPR005821">
    <property type="entry name" value="Ion_trans_dom"/>
</dbReference>
<keyword evidence="3" id="KW-0109">Calcium transport</keyword>
<keyword evidence="11" id="KW-0325">Glycoprotein</keyword>
<dbReference type="InParanoid" id="A0A1V9X3S6"/>
<keyword evidence="2" id="KW-0813">Transport</keyword>
<keyword evidence="5" id="KW-0812">Transmembrane</keyword>
<protein>
    <submittedName>
        <fullName evidence="14">Voltage-dependent calcium channel type A subunit alpha-1 isoform X3-like</fullName>
    </submittedName>
</protein>
<gene>
    <name evidence="14" type="ORF">BIW11_13044</name>
</gene>
<evidence type="ECO:0000256" key="3">
    <source>
        <dbReference type="ARBA" id="ARBA00022568"/>
    </source>
</evidence>
<accession>A0A1V9X3S6</accession>
<keyword evidence="4" id="KW-0107">Calcium channel</keyword>
<dbReference type="EMBL" id="MNPL01025621">
    <property type="protein sequence ID" value="OQR68225.1"/>
    <property type="molecule type" value="Genomic_DNA"/>
</dbReference>
<evidence type="ECO:0000256" key="10">
    <source>
        <dbReference type="ARBA" id="ARBA00023136"/>
    </source>
</evidence>
<organism evidence="14 15">
    <name type="scientific">Tropilaelaps mercedesae</name>
    <dbReference type="NCBI Taxonomy" id="418985"/>
    <lineage>
        <taxon>Eukaryota</taxon>
        <taxon>Metazoa</taxon>
        <taxon>Ecdysozoa</taxon>
        <taxon>Arthropoda</taxon>
        <taxon>Chelicerata</taxon>
        <taxon>Arachnida</taxon>
        <taxon>Acari</taxon>
        <taxon>Parasitiformes</taxon>
        <taxon>Mesostigmata</taxon>
        <taxon>Gamasina</taxon>
        <taxon>Dermanyssoidea</taxon>
        <taxon>Laelapidae</taxon>
        <taxon>Tropilaelaps</taxon>
    </lineage>
</organism>
<evidence type="ECO:0000256" key="12">
    <source>
        <dbReference type="ARBA" id="ARBA00023303"/>
    </source>
</evidence>
<evidence type="ECO:0000259" key="13">
    <source>
        <dbReference type="Pfam" id="PF00520"/>
    </source>
</evidence>
<sequence>MFLLECILKFVAFGYKNFFKDSWNTFDSITVIGSIIDVLVVEYG</sequence>
<dbReference type="OrthoDB" id="6425537at2759"/>
<name>A0A1V9X3S6_9ACAR</name>
<dbReference type="GO" id="GO:0098703">
    <property type="term" value="P:calcium ion import across plasma membrane"/>
    <property type="evidence" value="ECO:0007669"/>
    <property type="project" value="TreeGrafter"/>
</dbReference>
<dbReference type="InterPro" id="IPR050599">
    <property type="entry name" value="VDCC_alpha-1_subunit"/>
</dbReference>
<dbReference type="PANTHER" id="PTHR45628:SF7">
    <property type="entry name" value="VOLTAGE-DEPENDENT CALCIUM CHANNEL TYPE A SUBUNIT ALPHA-1"/>
    <property type="match status" value="1"/>
</dbReference>
<dbReference type="Pfam" id="PF00520">
    <property type="entry name" value="Ion_trans"/>
    <property type="match status" value="1"/>
</dbReference>
<keyword evidence="8" id="KW-1133">Transmembrane helix</keyword>
<evidence type="ECO:0000256" key="5">
    <source>
        <dbReference type="ARBA" id="ARBA00022692"/>
    </source>
</evidence>
<evidence type="ECO:0000256" key="11">
    <source>
        <dbReference type="ARBA" id="ARBA00023180"/>
    </source>
</evidence>